<comment type="caution">
    <text evidence="2">The sequence shown here is derived from an EMBL/GenBank/DDBJ whole genome shotgun (WGS) entry which is preliminary data.</text>
</comment>
<feature type="chain" id="PRO_5045398040" evidence="1">
    <location>
        <begin position="24"/>
        <end position="304"/>
    </location>
</feature>
<organism evidence="2 3">
    <name type="scientific">Apiospora hydei</name>
    <dbReference type="NCBI Taxonomy" id="1337664"/>
    <lineage>
        <taxon>Eukaryota</taxon>
        <taxon>Fungi</taxon>
        <taxon>Dikarya</taxon>
        <taxon>Ascomycota</taxon>
        <taxon>Pezizomycotina</taxon>
        <taxon>Sordariomycetes</taxon>
        <taxon>Xylariomycetidae</taxon>
        <taxon>Amphisphaeriales</taxon>
        <taxon>Apiosporaceae</taxon>
        <taxon>Apiospora</taxon>
    </lineage>
</organism>
<dbReference type="RefSeq" id="XP_066674735.1">
    <property type="nucleotide sequence ID" value="XM_066804962.1"/>
</dbReference>
<dbReference type="EMBL" id="JAQQWN010000002">
    <property type="protein sequence ID" value="KAK8093962.1"/>
    <property type="molecule type" value="Genomic_DNA"/>
</dbReference>
<evidence type="ECO:0000313" key="3">
    <source>
        <dbReference type="Proteomes" id="UP001433268"/>
    </source>
</evidence>
<name>A0ABR1XBK4_9PEZI</name>
<proteinExistence type="predicted"/>
<accession>A0ABR1XBK4</accession>
<keyword evidence="1" id="KW-0732">Signal</keyword>
<protein>
    <submittedName>
        <fullName evidence="2">Uncharacterized protein</fullName>
    </submittedName>
</protein>
<evidence type="ECO:0000256" key="1">
    <source>
        <dbReference type="SAM" id="SignalP"/>
    </source>
</evidence>
<gene>
    <name evidence="2" type="ORF">PG997_000647</name>
</gene>
<sequence>MRGLNSSISFWVLGLLWLGQANAAAMGSPRSAQACDATCSQCTDTEGGGSRCCLEGCGYGCDDTSVVWDECIKAGCCATCVDCEGTEYSGGRSGPSKITEQGPFNASVRFPDLIAGRQREVELPGPEVECERREEGRGELRAHDADFAGRLGQGGLGVVREVAVVEETGPVRGSAQARLSVLESVGPEVQAAAGVGETRVEEGDGQDGVVGADGPEAEGVVFGGRAGEELFDEQGWHEYHETNVLPPANTTRGNGVGAARKPQKVMAAANGPPFEGVELGESTRGTLKTEKELSQVILQSSSKF</sequence>
<reference evidence="2 3" key="1">
    <citation type="submission" date="2023-01" db="EMBL/GenBank/DDBJ databases">
        <title>Analysis of 21 Apiospora genomes using comparative genomics revels a genus with tremendous synthesis potential of carbohydrate active enzymes and secondary metabolites.</title>
        <authorList>
            <person name="Sorensen T."/>
        </authorList>
    </citation>
    <scope>NUCLEOTIDE SEQUENCE [LARGE SCALE GENOMIC DNA]</scope>
    <source>
        <strain evidence="2 3">CBS 114990</strain>
    </source>
</reference>
<keyword evidence="3" id="KW-1185">Reference proteome</keyword>
<dbReference type="Proteomes" id="UP001433268">
    <property type="component" value="Unassembled WGS sequence"/>
</dbReference>
<evidence type="ECO:0000313" key="2">
    <source>
        <dbReference type="EMBL" id="KAK8093962.1"/>
    </source>
</evidence>
<feature type="signal peptide" evidence="1">
    <location>
        <begin position="1"/>
        <end position="23"/>
    </location>
</feature>
<dbReference type="GeneID" id="92038022"/>